<evidence type="ECO:0000313" key="5">
    <source>
        <dbReference type="EMBL" id="KDA04006.1"/>
    </source>
</evidence>
<comment type="caution">
    <text evidence="5">The sequence shown here is derived from an EMBL/GenBank/DDBJ whole genome shotgun (WGS) entry which is preliminary data.</text>
</comment>
<protein>
    <submittedName>
        <fullName evidence="5">ArsR family transcriptional regulator</fullName>
    </submittedName>
</protein>
<evidence type="ECO:0000256" key="1">
    <source>
        <dbReference type="ARBA" id="ARBA00023015"/>
    </source>
</evidence>
<dbReference type="InterPro" id="IPR036390">
    <property type="entry name" value="WH_DNA-bd_sf"/>
</dbReference>
<dbReference type="PANTHER" id="PTHR43132:SF2">
    <property type="entry name" value="ARSENICAL RESISTANCE OPERON REPRESSOR ARSR-RELATED"/>
    <property type="match status" value="1"/>
</dbReference>
<dbReference type="PRINTS" id="PR00778">
    <property type="entry name" value="HTHARSR"/>
</dbReference>
<dbReference type="OrthoDB" id="194599at2"/>
<dbReference type="SMART" id="SM00418">
    <property type="entry name" value="HTH_ARSR"/>
    <property type="match status" value="1"/>
</dbReference>
<accession>A0A059GB19</accession>
<dbReference type="NCBIfam" id="NF033788">
    <property type="entry name" value="HTH_metalloreg"/>
    <property type="match status" value="1"/>
</dbReference>
<evidence type="ECO:0000256" key="3">
    <source>
        <dbReference type="ARBA" id="ARBA00023163"/>
    </source>
</evidence>
<gene>
    <name evidence="5" type="ORF">HOC_01671</name>
</gene>
<dbReference type="AlphaFoldDB" id="A0A059GB19"/>
<dbReference type="PANTHER" id="PTHR43132">
    <property type="entry name" value="ARSENICAL RESISTANCE OPERON REPRESSOR ARSR-RELATED"/>
    <property type="match status" value="1"/>
</dbReference>
<dbReference type="EMBL" id="ARYL01000002">
    <property type="protein sequence ID" value="KDA04006.1"/>
    <property type="molecule type" value="Genomic_DNA"/>
</dbReference>
<reference evidence="5 6" key="1">
    <citation type="journal article" date="2014" name="Antonie Van Leeuwenhoek">
        <title>Hyphomonas beringensis sp. nov. and Hyphomonas chukchiensis sp. nov., isolated from surface seawater of the Bering Sea and Chukchi Sea.</title>
        <authorList>
            <person name="Li C."/>
            <person name="Lai Q."/>
            <person name="Li G."/>
            <person name="Dong C."/>
            <person name="Wang J."/>
            <person name="Liao Y."/>
            <person name="Shao Z."/>
        </authorList>
    </citation>
    <scope>NUCLEOTIDE SEQUENCE [LARGE SCALE GENOMIC DNA]</scope>
    <source>
        <strain evidence="5 6">SCH89</strain>
    </source>
</reference>
<keyword evidence="3" id="KW-0804">Transcription</keyword>
<dbReference type="InterPro" id="IPR001845">
    <property type="entry name" value="HTH_ArsR_DNA-bd_dom"/>
</dbReference>
<evidence type="ECO:0000259" key="4">
    <source>
        <dbReference type="PROSITE" id="PS50987"/>
    </source>
</evidence>
<keyword evidence="6" id="KW-1185">Reference proteome</keyword>
<dbReference type="CDD" id="cd00090">
    <property type="entry name" value="HTH_ARSR"/>
    <property type="match status" value="1"/>
</dbReference>
<name>A0A059GB19_9PROT</name>
<sequence length="111" mass="12296">MTMTFLDPALFRDKASKAARLLRSMGNEHRLMILCRLGAGEMTVSDLQGHIGLSQSALSQHLAVLRDEGLVTNRREGQSIHYRIADPAAIKVIMTLAAIYCPEMLDDLDQT</sequence>
<feature type="domain" description="HTH arsR-type" evidence="4">
    <location>
        <begin position="10"/>
        <end position="105"/>
    </location>
</feature>
<organism evidence="5 6">
    <name type="scientific">Hyphomonas oceanitis SCH89</name>
    <dbReference type="NCBI Taxonomy" id="1280953"/>
    <lineage>
        <taxon>Bacteria</taxon>
        <taxon>Pseudomonadati</taxon>
        <taxon>Pseudomonadota</taxon>
        <taxon>Alphaproteobacteria</taxon>
        <taxon>Hyphomonadales</taxon>
        <taxon>Hyphomonadaceae</taxon>
        <taxon>Hyphomonas</taxon>
    </lineage>
</organism>
<dbReference type="InterPro" id="IPR011991">
    <property type="entry name" value="ArsR-like_HTH"/>
</dbReference>
<evidence type="ECO:0000256" key="2">
    <source>
        <dbReference type="ARBA" id="ARBA00023125"/>
    </source>
</evidence>
<dbReference type="GO" id="GO:0003700">
    <property type="term" value="F:DNA-binding transcription factor activity"/>
    <property type="evidence" value="ECO:0007669"/>
    <property type="project" value="InterPro"/>
</dbReference>
<dbReference type="GO" id="GO:0003677">
    <property type="term" value="F:DNA binding"/>
    <property type="evidence" value="ECO:0007669"/>
    <property type="project" value="UniProtKB-KW"/>
</dbReference>
<dbReference type="STRING" id="1280953.HOC_01671"/>
<dbReference type="InterPro" id="IPR036388">
    <property type="entry name" value="WH-like_DNA-bd_sf"/>
</dbReference>
<dbReference type="Pfam" id="PF01022">
    <property type="entry name" value="HTH_5"/>
    <property type="match status" value="1"/>
</dbReference>
<dbReference type="PATRIC" id="fig|1280953.3.peg.337"/>
<dbReference type="PROSITE" id="PS50987">
    <property type="entry name" value="HTH_ARSR_2"/>
    <property type="match status" value="1"/>
</dbReference>
<keyword evidence="2" id="KW-0238">DNA-binding</keyword>
<keyword evidence="1" id="KW-0805">Transcription regulation</keyword>
<dbReference type="SUPFAM" id="SSF46785">
    <property type="entry name" value="Winged helix' DNA-binding domain"/>
    <property type="match status" value="1"/>
</dbReference>
<dbReference type="Proteomes" id="UP000024942">
    <property type="component" value="Unassembled WGS sequence"/>
</dbReference>
<dbReference type="eggNOG" id="COG0640">
    <property type="taxonomic scope" value="Bacteria"/>
</dbReference>
<evidence type="ECO:0000313" key="6">
    <source>
        <dbReference type="Proteomes" id="UP000024942"/>
    </source>
</evidence>
<proteinExistence type="predicted"/>
<dbReference type="Gene3D" id="1.10.10.10">
    <property type="entry name" value="Winged helix-like DNA-binding domain superfamily/Winged helix DNA-binding domain"/>
    <property type="match status" value="1"/>
</dbReference>
<dbReference type="InterPro" id="IPR051011">
    <property type="entry name" value="Metal_resp_trans_reg"/>
</dbReference>